<evidence type="ECO:0000256" key="1">
    <source>
        <dbReference type="ARBA" id="ARBA00008791"/>
    </source>
</evidence>
<dbReference type="InterPro" id="IPR006016">
    <property type="entry name" value="UspA"/>
</dbReference>
<dbReference type="InterPro" id="IPR014729">
    <property type="entry name" value="Rossmann-like_a/b/a_fold"/>
</dbReference>
<comment type="caution">
    <text evidence="3">The sequence shown here is derived from an EMBL/GenBank/DDBJ whole genome shotgun (WGS) entry which is preliminary data.</text>
</comment>
<organism evidence="3 4">
    <name type="scientific">Actinocorallia libanotica</name>
    <dbReference type="NCBI Taxonomy" id="46162"/>
    <lineage>
        <taxon>Bacteria</taxon>
        <taxon>Bacillati</taxon>
        <taxon>Actinomycetota</taxon>
        <taxon>Actinomycetes</taxon>
        <taxon>Streptosporangiales</taxon>
        <taxon>Thermomonosporaceae</taxon>
        <taxon>Actinocorallia</taxon>
    </lineage>
</organism>
<proteinExistence type="inferred from homology"/>
<protein>
    <submittedName>
        <fullName evidence="3">Universal stress protein</fullName>
    </submittedName>
</protein>
<dbReference type="SUPFAM" id="SSF52402">
    <property type="entry name" value="Adenine nucleotide alpha hydrolases-like"/>
    <property type="match status" value="2"/>
</dbReference>
<dbReference type="PRINTS" id="PR01438">
    <property type="entry name" value="UNVRSLSTRESS"/>
</dbReference>
<dbReference type="InterPro" id="IPR006015">
    <property type="entry name" value="Universal_stress_UspA"/>
</dbReference>
<sequence>MTQPIVVGVDGSSEALQAVDWAADEARFRRAPLRIVHIALRWEYSAGAPPEPGLDAARPEAAALRVLELAEERARARAPDVDVSTRLGIGHVPRTLLDEAHDAVLLAVASRGTGAFSGIMLGSVSRQVAEHASCPVVVVPHHTDPEPRYAEIVVGLDGSEPAMYAAEFALEEAAMRQVGVRALHVWEQHSAAPRATRPASYSEVSVDQEGMRILVESLAPWKSKFPTVPVVEQVVQGRTPTEALSAATVRAALLVVGARGHGGFSGLRLGSVSHAVLQQARGPVAIVHS</sequence>
<feature type="domain" description="UspA" evidence="2">
    <location>
        <begin position="149"/>
        <end position="288"/>
    </location>
</feature>
<dbReference type="Pfam" id="PF00582">
    <property type="entry name" value="Usp"/>
    <property type="match status" value="2"/>
</dbReference>
<accession>A0ABN1QAQ3</accession>
<comment type="similarity">
    <text evidence="1">Belongs to the universal stress protein A family.</text>
</comment>
<dbReference type="Proteomes" id="UP001500665">
    <property type="component" value="Unassembled WGS sequence"/>
</dbReference>
<evidence type="ECO:0000313" key="3">
    <source>
        <dbReference type="EMBL" id="GAA0939867.1"/>
    </source>
</evidence>
<evidence type="ECO:0000313" key="4">
    <source>
        <dbReference type="Proteomes" id="UP001500665"/>
    </source>
</evidence>
<evidence type="ECO:0000259" key="2">
    <source>
        <dbReference type="Pfam" id="PF00582"/>
    </source>
</evidence>
<reference evidence="3 4" key="1">
    <citation type="journal article" date="2019" name="Int. J. Syst. Evol. Microbiol.">
        <title>The Global Catalogue of Microorganisms (GCM) 10K type strain sequencing project: providing services to taxonomists for standard genome sequencing and annotation.</title>
        <authorList>
            <consortium name="The Broad Institute Genomics Platform"/>
            <consortium name="The Broad Institute Genome Sequencing Center for Infectious Disease"/>
            <person name="Wu L."/>
            <person name="Ma J."/>
        </authorList>
    </citation>
    <scope>NUCLEOTIDE SEQUENCE [LARGE SCALE GENOMIC DNA]</scope>
    <source>
        <strain evidence="3 4">JCM 10696</strain>
    </source>
</reference>
<gene>
    <name evidence="3" type="ORF">GCM10009550_08740</name>
</gene>
<name>A0ABN1QAQ3_9ACTN</name>
<dbReference type="PANTHER" id="PTHR46268">
    <property type="entry name" value="STRESS RESPONSE PROTEIN NHAX"/>
    <property type="match status" value="1"/>
</dbReference>
<keyword evidence="4" id="KW-1185">Reference proteome</keyword>
<dbReference type="Gene3D" id="3.40.50.620">
    <property type="entry name" value="HUPs"/>
    <property type="match status" value="2"/>
</dbReference>
<dbReference type="EMBL" id="BAAAHH010000002">
    <property type="protein sequence ID" value="GAA0939867.1"/>
    <property type="molecule type" value="Genomic_DNA"/>
</dbReference>
<dbReference type="RefSeq" id="WP_344236908.1">
    <property type="nucleotide sequence ID" value="NZ_BAAAHH010000002.1"/>
</dbReference>
<dbReference type="PANTHER" id="PTHR46268:SF6">
    <property type="entry name" value="UNIVERSAL STRESS PROTEIN UP12"/>
    <property type="match status" value="1"/>
</dbReference>
<feature type="domain" description="UspA" evidence="2">
    <location>
        <begin position="1"/>
        <end position="140"/>
    </location>
</feature>